<evidence type="ECO:0000256" key="5">
    <source>
        <dbReference type="ARBA" id="ARBA00023029"/>
    </source>
</evidence>
<keyword evidence="4" id="KW-0460">Magnesium</keyword>
<evidence type="ECO:0000256" key="3">
    <source>
        <dbReference type="ARBA" id="ARBA00022723"/>
    </source>
</evidence>
<comment type="catalytic activity">
    <reaction evidence="1 8">
        <text>ATP-independent breakage of single-stranded DNA, followed by passage and rejoining.</text>
        <dbReference type="EC" id="5.6.2.1"/>
    </reaction>
</comment>
<accession>A0A5S9IT36</accession>
<dbReference type="GO" id="GO:0006265">
    <property type="term" value="P:DNA topological change"/>
    <property type="evidence" value="ECO:0007669"/>
    <property type="project" value="UniProtKB-UniRule"/>
</dbReference>
<feature type="site" description="Interaction with DNA" evidence="8">
    <location>
        <position position="478"/>
    </location>
</feature>
<comment type="caution">
    <text evidence="8">Lacks conserved residue(s) required for the propagation of feature annotation.</text>
</comment>
<dbReference type="PROSITE" id="PS50880">
    <property type="entry name" value="TOPRIM"/>
    <property type="match status" value="1"/>
</dbReference>
<dbReference type="InterPro" id="IPR006171">
    <property type="entry name" value="TOPRIM_dom"/>
</dbReference>
<dbReference type="CDD" id="cd03363">
    <property type="entry name" value="TOPRIM_TopoIA_TopoI"/>
    <property type="match status" value="1"/>
</dbReference>
<reference evidence="12 13" key="1">
    <citation type="submission" date="2019-08" db="EMBL/GenBank/DDBJ databases">
        <title>Complete genome sequence of Candidatus Uab amorphum.</title>
        <authorList>
            <person name="Shiratori T."/>
            <person name="Suzuki S."/>
            <person name="Kakizawa Y."/>
            <person name="Ishida K."/>
        </authorList>
    </citation>
    <scope>NUCLEOTIDE SEQUENCE [LARGE SCALE GENOMIC DNA]</scope>
    <source>
        <strain evidence="12 13">SRT547</strain>
    </source>
</reference>
<dbReference type="InterPro" id="IPR013826">
    <property type="entry name" value="Topo_IA_cen_sub3"/>
</dbReference>
<dbReference type="PROSITE" id="PS00396">
    <property type="entry name" value="TOPO_IA_1"/>
    <property type="match status" value="1"/>
</dbReference>
<dbReference type="CDD" id="cd00186">
    <property type="entry name" value="TOP1Ac"/>
    <property type="match status" value="1"/>
</dbReference>
<dbReference type="InterPro" id="IPR000380">
    <property type="entry name" value="Topo_IA"/>
</dbReference>
<dbReference type="Pfam" id="PF01131">
    <property type="entry name" value="Topoisom_bac"/>
    <property type="match status" value="2"/>
</dbReference>
<dbReference type="RefSeq" id="WP_151971660.1">
    <property type="nucleotide sequence ID" value="NZ_AP019860.1"/>
</dbReference>
<dbReference type="Gene3D" id="2.70.20.10">
    <property type="entry name" value="Topoisomerase I, domain 3"/>
    <property type="match status" value="1"/>
</dbReference>
<evidence type="ECO:0000256" key="1">
    <source>
        <dbReference type="ARBA" id="ARBA00000213"/>
    </source>
</evidence>
<feature type="compositionally biased region" description="Low complexity" evidence="9">
    <location>
        <begin position="817"/>
        <end position="846"/>
    </location>
</feature>
<keyword evidence="3" id="KW-0479">Metal-binding</keyword>
<dbReference type="InterPro" id="IPR005733">
    <property type="entry name" value="TopoI_bac-type"/>
</dbReference>
<evidence type="ECO:0000313" key="13">
    <source>
        <dbReference type="Proteomes" id="UP000326354"/>
    </source>
</evidence>
<feature type="site" description="Interaction with DNA" evidence="8">
    <location>
        <position position="155"/>
    </location>
</feature>
<feature type="site" description="Interaction with DNA" evidence="8">
    <location>
        <position position="140"/>
    </location>
</feature>
<evidence type="ECO:0000256" key="7">
    <source>
        <dbReference type="ARBA" id="ARBA00023235"/>
    </source>
</evidence>
<feature type="domain" description="Topo IA-type catalytic" evidence="11">
    <location>
        <begin position="129"/>
        <end position="578"/>
    </location>
</feature>
<dbReference type="SMART" id="SM00436">
    <property type="entry name" value="TOP1Bc"/>
    <property type="match status" value="1"/>
</dbReference>
<feature type="active site" description="O-(5'-phospho-DNA)-tyrosine intermediate" evidence="8">
    <location>
        <position position="289"/>
    </location>
</feature>
<organism evidence="12 13">
    <name type="scientific">Uabimicrobium amorphum</name>
    <dbReference type="NCBI Taxonomy" id="2596890"/>
    <lineage>
        <taxon>Bacteria</taxon>
        <taxon>Pseudomonadati</taxon>
        <taxon>Planctomycetota</taxon>
        <taxon>Candidatus Uabimicrobiia</taxon>
        <taxon>Candidatus Uabimicrobiales</taxon>
        <taxon>Candidatus Uabimicrobiaceae</taxon>
        <taxon>Candidatus Uabimicrobium</taxon>
    </lineage>
</organism>
<dbReference type="GO" id="GO:0046872">
    <property type="term" value="F:metal ion binding"/>
    <property type="evidence" value="ECO:0007669"/>
    <property type="project" value="UniProtKB-KW"/>
</dbReference>
<dbReference type="KEGG" id="uam:UABAM_06065"/>
<comment type="subunit">
    <text evidence="8">Monomer.</text>
</comment>
<dbReference type="PANTHER" id="PTHR42785:SF1">
    <property type="entry name" value="DNA TOPOISOMERASE"/>
    <property type="match status" value="1"/>
</dbReference>
<dbReference type="InterPro" id="IPR003602">
    <property type="entry name" value="Topo_IA_DNA-bd_dom"/>
</dbReference>
<comment type="similarity">
    <text evidence="2 8">Belongs to the type IA topoisomerase family.</text>
</comment>
<evidence type="ECO:0000259" key="10">
    <source>
        <dbReference type="PROSITE" id="PS50880"/>
    </source>
</evidence>
<dbReference type="Pfam" id="PF13368">
    <property type="entry name" value="Toprim_C_rpt"/>
    <property type="match status" value="3"/>
</dbReference>
<dbReference type="PANTHER" id="PTHR42785">
    <property type="entry name" value="DNA TOPOISOMERASE, TYPE IA, CORE"/>
    <property type="match status" value="1"/>
</dbReference>
<feature type="compositionally biased region" description="Basic residues" evidence="9">
    <location>
        <begin position="847"/>
        <end position="861"/>
    </location>
</feature>
<dbReference type="Gene3D" id="3.40.50.140">
    <property type="match status" value="1"/>
</dbReference>
<dbReference type="PROSITE" id="PS52039">
    <property type="entry name" value="TOPO_IA_2"/>
    <property type="match status" value="1"/>
</dbReference>
<keyword evidence="5 8" id="KW-0799">Topoisomerase</keyword>
<dbReference type="OrthoDB" id="9804262at2"/>
<feature type="site" description="Interaction with DNA" evidence="8">
    <location>
        <position position="291"/>
    </location>
</feature>
<keyword evidence="13" id="KW-1185">Reference proteome</keyword>
<feature type="site" description="Interaction with DNA" evidence="8">
    <location>
        <position position="143"/>
    </location>
</feature>
<dbReference type="InterPro" id="IPR025589">
    <property type="entry name" value="Toprim_C_rpt"/>
</dbReference>
<dbReference type="SUPFAM" id="SSF56712">
    <property type="entry name" value="Prokaryotic type I DNA topoisomerase"/>
    <property type="match status" value="1"/>
</dbReference>
<feature type="site" description="Interaction with DNA" evidence="8">
    <location>
        <position position="139"/>
    </location>
</feature>
<evidence type="ECO:0000256" key="8">
    <source>
        <dbReference type="HAMAP-Rule" id="MF_00952"/>
    </source>
</evidence>
<evidence type="ECO:0000259" key="11">
    <source>
        <dbReference type="PROSITE" id="PS52039"/>
    </source>
</evidence>
<dbReference type="InterPro" id="IPR023406">
    <property type="entry name" value="Topo_IA_AS"/>
</dbReference>
<gene>
    <name evidence="8" type="primary">topA</name>
    <name evidence="12" type="ORF">UABAM_06065</name>
</gene>
<dbReference type="Proteomes" id="UP000326354">
    <property type="component" value="Chromosome"/>
</dbReference>
<keyword evidence="7 8" id="KW-0413">Isomerase</keyword>
<dbReference type="HAMAP" id="MF_00952">
    <property type="entry name" value="Topoisom_1_prok"/>
    <property type="match status" value="1"/>
</dbReference>
<dbReference type="SMART" id="SM00437">
    <property type="entry name" value="TOP1Ac"/>
    <property type="match status" value="1"/>
</dbReference>
<feature type="compositionally biased region" description="Basic residues" evidence="9">
    <location>
        <begin position="765"/>
        <end position="795"/>
    </location>
</feature>
<evidence type="ECO:0000256" key="2">
    <source>
        <dbReference type="ARBA" id="ARBA00009446"/>
    </source>
</evidence>
<dbReference type="InterPro" id="IPR028612">
    <property type="entry name" value="Topoisom_1_IA"/>
</dbReference>
<name>A0A5S9IT36_UABAM</name>
<evidence type="ECO:0000313" key="12">
    <source>
        <dbReference type="EMBL" id="BBM87653.1"/>
    </source>
</evidence>
<dbReference type="GO" id="GO:0003917">
    <property type="term" value="F:DNA topoisomerase type I (single strand cut, ATP-independent) activity"/>
    <property type="evidence" value="ECO:0007669"/>
    <property type="project" value="UniProtKB-UniRule"/>
</dbReference>
<comment type="function">
    <text evidence="8">Releases the supercoiling and torsional tension of DNA, which is introduced during the DNA replication and transcription, by transiently cleaving and rejoining one strand of the DNA duplex. Introduces a single-strand break via transesterification at a target site in duplex DNA. The scissile phosphodiester is attacked by the catalytic tyrosine of the enzyme, resulting in the formation of a DNA-(5'-phosphotyrosyl)-enzyme intermediate and the expulsion of a 3'-OH DNA strand. The free DNA strand then undergoes passage around the unbroken strand, thus removing DNA supercoils. Finally, in the religation step, the DNA 3'-OH attacks the covalent intermediate to expel the active-site tyrosine and restore the DNA phosphodiester backbone.</text>
</comment>
<dbReference type="InterPro" id="IPR003601">
    <property type="entry name" value="Topo_IA_2"/>
</dbReference>
<dbReference type="Gene3D" id="1.10.460.10">
    <property type="entry name" value="Topoisomerase I, domain 2"/>
    <property type="match status" value="2"/>
</dbReference>
<feature type="region of interest" description="Interaction with DNA" evidence="8">
    <location>
        <begin position="165"/>
        <end position="170"/>
    </location>
</feature>
<dbReference type="EMBL" id="AP019860">
    <property type="protein sequence ID" value="BBM87653.1"/>
    <property type="molecule type" value="Genomic_DNA"/>
</dbReference>
<dbReference type="InterPro" id="IPR023405">
    <property type="entry name" value="Topo_IA_core_domain"/>
</dbReference>
<dbReference type="InterPro" id="IPR013824">
    <property type="entry name" value="Topo_IA_cen_sub1"/>
</dbReference>
<protein>
    <recommendedName>
        <fullName evidence="8">DNA topoisomerase 1</fullName>
        <ecNumber evidence="8">5.6.2.1</ecNumber>
    </recommendedName>
    <alternativeName>
        <fullName evidence="8">DNA topoisomerase I</fullName>
    </alternativeName>
</protein>
<dbReference type="AlphaFoldDB" id="A0A5S9IT36"/>
<feature type="compositionally biased region" description="Basic residues" evidence="9">
    <location>
        <begin position="804"/>
        <end position="816"/>
    </location>
</feature>
<dbReference type="InterPro" id="IPR013497">
    <property type="entry name" value="Topo_IA_cen"/>
</dbReference>
<dbReference type="SMART" id="SM00493">
    <property type="entry name" value="TOPRIM"/>
    <property type="match status" value="1"/>
</dbReference>
<evidence type="ECO:0000256" key="6">
    <source>
        <dbReference type="ARBA" id="ARBA00023125"/>
    </source>
</evidence>
<proteinExistence type="inferred from homology"/>
<sequence length="861" mass="97347">MPKNLMIVESPAKAKTIEKFLGKDFTVESCYGCIRDLPREKLAVDVEKKYTPTYEVPTDKKKIVTQLKKLAKDSKEIWLATDEDREGEAISWHLCHVLGINPEEAKRIVFHEITKPAILEAIKKPRFLNQSLVNAQQARRILDRLVGFELSPLLWKKIRLKSSLSAGRVQSVAVRILVEKERNILDFTPQPFFRLNSLFKAKSNKKTYKIKAELSRKLADHEEARSFLEKCTEAEFSVADVKVKPSQKSPSAPFTTSTLQQEASRKLGFSVARTMRVAQGLYESGKITYMRTDSVNLSKVAIASAEKAIKSLYGKEYSNPKQYRSKARNAQEAHEAIRPTYFENEQVDGTSDEKKLYSLIWKRAISSQMSNAKLEKTTVKIQISTLKDQLTAHGEVIKFDGFLRVYEVSTDDEITEDSEILPPLEVGQVLDLEEMKATQRFTRAPARYTEASLVKKLEELGIGRPSTYAPTMSVIQKRGYVTKGETPGKERKYQLLTLKNSKINEELCEEKYGSDRGKLVPTDIGIVVNDFLIEYFQQVLQYDFTAQIEKEFDEIAQGEKVWNDVIHNFYEPFHDDVELALKEAGQVTGERKLGLDPKTNKDVYVKIGRYGPMAQIGHVDDEEKPKFAKLRPNQHLATITLEEALELFKLPRHIGEYDGEEVIAAEGRYGPYIKHNNKFVSLKEHDPLKVTLEEAITLIKEKIELDAKKTIHEFTEEGIRVLNGPYGPYISYNKRNYKIPKGEDPEKLTAKDCLKIIEEAPEKKARTKKTTKKAAAKKTTKKTAAKKTTTKKTATKKTATTKKAAAKKTTTKKAAAKKTTTTKKAAAKKTTTTKKAAAKKTTTTKKTAAKKTATKKATAKK</sequence>
<dbReference type="InterPro" id="IPR013825">
    <property type="entry name" value="Topo_IA_cen_sub2"/>
</dbReference>
<dbReference type="PRINTS" id="PR00417">
    <property type="entry name" value="PRTPISMRASEI"/>
</dbReference>
<dbReference type="Gene3D" id="1.10.290.10">
    <property type="entry name" value="Topoisomerase I, domain 4"/>
    <property type="match status" value="1"/>
</dbReference>
<evidence type="ECO:0000256" key="9">
    <source>
        <dbReference type="SAM" id="MobiDB-lite"/>
    </source>
</evidence>
<dbReference type="InterPro" id="IPR034149">
    <property type="entry name" value="TOPRIM_TopoI"/>
</dbReference>
<evidence type="ECO:0000256" key="4">
    <source>
        <dbReference type="ARBA" id="ARBA00022842"/>
    </source>
</evidence>
<keyword evidence="6 8" id="KW-0238">DNA-binding</keyword>
<dbReference type="EC" id="5.6.2.1" evidence="8"/>
<dbReference type="NCBIfam" id="TIGR01051">
    <property type="entry name" value="topA_bact"/>
    <property type="match status" value="1"/>
</dbReference>
<dbReference type="Pfam" id="PF01751">
    <property type="entry name" value="Toprim"/>
    <property type="match status" value="1"/>
</dbReference>
<dbReference type="GO" id="GO:0003677">
    <property type="term" value="F:DNA binding"/>
    <property type="evidence" value="ECO:0007669"/>
    <property type="project" value="UniProtKB-KW"/>
</dbReference>
<feature type="region of interest" description="Disordered" evidence="9">
    <location>
        <begin position="763"/>
        <end position="861"/>
    </location>
</feature>
<feature type="domain" description="Toprim" evidence="10">
    <location>
        <begin position="3"/>
        <end position="113"/>
    </location>
</feature>